<evidence type="ECO:0000256" key="1">
    <source>
        <dbReference type="SAM" id="MobiDB-lite"/>
    </source>
</evidence>
<proteinExistence type="predicted"/>
<sequence>MACSLASTPPTSSTTSSSPDATTTTASTNAADLTPRRQRSDALASASALFPNRIADARAAFGSCSPGVPLLALSICAFLQAALKWESGVMPEAFSTLSEAEWEIFGVYTVVLLALTHALS</sequence>
<dbReference type="AlphaFoldDB" id="A0AAD7MKQ6"/>
<keyword evidence="3" id="KW-1185">Reference proteome</keyword>
<evidence type="ECO:0000313" key="3">
    <source>
        <dbReference type="Proteomes" id="UP001215280"/>
    </source>
</evidence>
<dbReference type="Proteomes" id="UP001215280">
    <property type="component" value="Unassembled WGS sequence"/>
</dbReference>
<accession>A0AAD7MKQ6</accession>
<evidence type="ECO:0000313" key="2">
    <source>
        <dbReference type="EMBL" id="KAJ7722064.1"/>
    </source>
</evidence>
<reference evidence="2" key="1">
    <citation type="submission" date="2023-03" db="EMBL/GenBank/DDBJ databases">
        <title>Massive genome expansion in bonnet fungi (Mycena s.s.) driven by repeated elements and novel gene families across ecological guilds.</title>
        <authorList>
            <consortium name="Lawrence Berkeley National Laboratory"/>
            <person name="Harder C.B."/>
            <person name="Miyauchi S."/>
            <person name="Viragh M."/>
            <person name="Kuo A."/>
            <person name="Thoen E."/>
            <person name="Andreopoulos B."/>
            <person name="Lu D."/>
            <person name="Skrede I."/>
            <person name="Drula E."/>
            <person name="Henrissat B."/>
            <person name="Morin E."/>
            <person name="Kohler A."/>
            <person name="Barry K."/>
            <person name="LaButti K."/>
            <person name="Morin E."/>
            <person name="Salamov A."/>
            <person name="Lipzen A."/>
            <person name="Mereny Z."/>
            <person name="Hegedus B."/>
            <person name="Baldrian P."/>
            <person name="Stursova M."/>
            <person name="Weitz H."/>
            <person name="Taylor A."/>
            <person name="Grigoriev I.V."/>
            <person name="Nagy L.G."/>
            <person name="Martin F."/>
            <person name="Kauserud H."/>
        </authorList>
    </citation>
    <scope>NUCLEOTIDE SEQUENCE</scope>
    <source>
        <strain evidence="2">CBHHK188m</strain>
    </source>
</reference>
<organism evidence="2 3">
    <name type="scientific">Mycena maculata</name>
    <dbReference type="NCBI Taxonomy" id="230809"/>
    <lineage>
        <taxon>Eukaryota</taxon>
        <taxon>Fungi</taxon>
        <taxon>Dikarya</taxon>
        <taxon>Basidiomycota</taxon>
        <taxon>Agaricomycotina</taxon>
        <taxon>Agaricomycetes</taxon>
        <taxon>Agaricomycetidae</taxon>
        <taxon>Agaricales</taxon>
        <taxon>Marasmiineae</taxon>
        <taxon>Mycenaceae</taxon>
        <taxon>Mycena</taxon>
    </lineage>
</organism>
<gene>
    <name evidence="2" type="ORF">DFH07DRAFT_972079</name>
</gene>
<protein>
    <submittedName>
        <fullName evidence="2">Uncharacterized protein</fullName>
    </submittedName>
</protein>
<dbReference type="EMBL" id="JARJLG010000262">
    <property type="protein sequence ID" value="KAJ7722064.1"/>
    <property type="molecule type" value="Genomic_DNA"/>
</dbReference>
<name>A0AAD7MKQ6_9AGAR</name>
<comment type="caution">
    <text evidence="2">The sequence shown here is derived from an EMBL/GenBank/DDBJ whole genome shotgun (WGS) entry which is preliminary data.</text>
</comment>
<feature type="compositionally biased region" description="Low complexity" evidence="1">
    <location>
        <begin position="1"/>
        <end position="33"/>
    </location>
</feature>
<feature type="region of interest" description="Disordered" evidence="1">
    <location>
        <begin position="1"/>
        <end position="36"/>
    </location>
</feature>